<dbReference type="Proteomes" id="UP001158067">
    <property type="component" value="Unassembled WGS sequence"/>
</dbReference>
<dbReference type="EMBL" id="FXUG01000001">
    <property type="protein sequence ID" value="SMP39270.1"/>
    <property type="molecule type" value="Genomic_DNA"/>
</dbReference>
<keyword evidence="1" id="KW-1133">Transmembrane helix</keyword>
<feature type="transmembrane region" description="Helical" evidence="1">
    <location>
        <begin position="57"/>
        <end position="75"/>
    </location>
</feature>
<keyword evidence="1" id="KW-0472">Membrane</keyword>
<keyword evidence="1" id="KW-0812">Transmembrane</keyword>
<name>A0ABY1PNF9_9BACT</name>
<evidence type="ECO:0000313" key="2">
    <source>
        <dbReference type="EMBL" id="SMP39270.1"/>
    </source>
</evidence>
<dbReference type="RefSeq" id="WP_283430533.1">
    <property type="nucleotide sequence ID" value="NZ_FXUG01000001.1"/>
</dbReference>
<proteinExistence type="predicted"/>
<gene>
    <name evidence="2" type="ORF">SAMN06265222_101286</name>
</gene>
<sequence length="81" mass="8648">MSSTPILSPGQRVGAILIAISVVVFLIALTLFCVSLGLDFENEGWGNAGNNWDVTQFTIATAGFTVSIVLFFVGVQKISKR</sequence>
<evidence type="ECO:0000313" key="3">
    <source>
        <dbReference type="Proteomes" id="UP001158067"/>
    </source>
</evidence>
<organism evidence="2 3">
    <name type="scientific">Neorhodopirellula lusitana</name>
    <dbReference type="NCBI Taxonomy" id="445327"/>
    <lineage>
        <taxon>Bacteria</taxon>
        <taxon>Pseudomonadati</taxon>
        <taxon>Planctomycetota</taxon>
        <taxon>Planctomycetia</taxon>
        <taxon>Pirellulales</taxon>
        <taxon>Pirellulaceae</taxon>
        <taxon>Neorhodopirellula</taxon>
    </lineage>
</organism>
<comment type="caution">
    <text evidence="2">The sequence shown here is derived from an EMBL/GenBank/DDBJ whole genome shotgun (WGS) entry which is preliminary data.</text>
</comment>
<feature type="transmembrane region" description="Helical" evidence="1">
    <location>
        <begin position="12"/>
        <end position="37"/>
    </location>
</feature>
<reference evidence="2 3" key="1">
    <citation type="submission" date="2017-05" db="EMBL/GenBank/DDBJ databases">
        <authorList>
            <person name="Varghese N."/>
            <person name="Submissions S."/>
        </authorList>
    </citation>
    <scope>NUCLEOTIDE SEQUENCE [LARGE SCALE GENOMIC DNA]</scope>
    <source>
        <strain evidence="2 3">DSM 25457</strain>
    </source>
</reference>
<protein>
    <submittedName>
        <fullName evidence="2">Uncharacterized protein</fullName>
    </submittedName>
</protein>
<evidence type="ECO:0000256" key="1">
    <source>
        <dbReference type="SAM" id="Phobius"/>
    </source>
</evidence>
<keyword evidence="3" id="KW-1185">Reference proteome</keyword>
<accession>A0ABY1PNF9</accession>